<dbReference type="Pfam" id="PF19031">
    <property type="entry name" value="Intu_longin_1"/>
    <property type="match status" value="1"/>
</dbReference>
<feature type="region of interest" description="Disordered" evidence="2">
    <location>
        <begin position="331"/>
        <end position="382"/>
    </location>
</feature>
<dbReference type="Proteomes" id="UP000772434">
    <property type="component" value="Unassembled WGS sequence"/>
</dbReference>
<evidence type="ECO:0000256" key="1">
    <source>
        <dbReference type="ARBA" id="ARBA00005352"/>
    </source>
</evidence>
<dbReference type="PANTHER" id="PTHR13056">
    <property type="entry name" value="VACUOLAR FUSION PROTEIN CCZ1 HOMOLOG-RELATED"/>
    <property type="match status" value="1"/>
</dbReference>
<dbReference type="EMBL" id="JADNRY010000031">
    <property type="protein sequence ID" value="KAF9071559.1"/>
    <property type="molecule type" value="Genomic_DNA"/>
</dbReference>
<feature type="compositionally biased region" description="Basic and acidic residues" evidence="2">
    <location>
        <begin position="303"/>
        <end position="313"/>
    </location>
</feature>
<feature type="compositionally biased region" description="Pro residues" evidence="2">
    <location>
        <begin position="273"/>
        <end position="282"/>
    </location>
</feature>
<dbReference type="PANTHER" id="PTHR13056:SF0">
    <property type="entry name" value="VACUOLAR FUSION PROTEIN CCZ1 HOMOLOG-RELATED"/>
    <property type="match status" value="1"/>
</dbReference>
<feature type="compositionally biased region" description="Basic and acidic residues" evidence="2">
    <location>
        <begin position="116"/>
        <end position="129"/>
    </location>
</feature>
<feature type="domain" description="CCZ1/INTU/HSP4 first Longin" evidence="3">
    <location>
        <begin position="12"/>
        <end position="148"/>
    </location>
</feature>
<proteinExistence type="inferred from homology"/>
<gene>
    <name evidence="4" type="ORF">BDP27DRAFT_1218983</name>
</gene>
<dbReference type="AlphaFoldDB" id="A0A9P5PYF5"/>
<comment type="caution">
    <text evidence="4">The sequence shown here is derived from an EMBL/GenBank/DDBJ whole genome shotgun (WGS) entry which is preliminary data.</text>
</comment>
<feature type="region of interest" description="Disordered" evidence="2">
    <location>
        <begin position="273"/>
        <end position="318"/>
    </location>
</feature>
<dbReference type="OrthoDB" id="240546at2759"/>
<feature type="compositionally biased region" description="Basic and acidic residues" evidence="2">
    <location>
        <begin position="359"/>
        <end position="372"/>
    </location>
</feature>
<name>A0A9P5PYF5_9AGAR</name>
<keyword evidence="5" id="KW-1185">Reference proteome</keyword>
<dbReference type="InterPro" id="IPR043987">
    <property type="entry name" value="CCZ1/INTU/HSP4_longin_1"/>
</dbReference>
<protein>
    <recommendedName>
        <fullName evidence="3">CCZ1/INTU/HSP4 first Longin domain-containing protein</fullName>
    </recommendedName>
</protein>
<feature type="compositionally biased region" description="Basic and acidic residues" evidence="2">
    <location>
        <begin position="340"/>
        <end position="351"/>
    </location>
</feature>
<reference evidence="4" key="1">
    <citation type="submission" date="2020-11" db="EMBL/GenBank/DDBJ databases">
        <authorList>
            <consortium name="DOE Joint Genome Institute"/>
            <person name="Ahrendt S."/>
            <person name="Riley R."/>
            <person name="Andreopoulos W."/>
            <person name="Labutti K."/>
            <person name="Pangilinan J."/>
            <person name="Ruiz-Duenas F.J."/>
            <person name="Barrasa J.M."/>
            <person name="Sanchez-Garcia M."/>
            <person name="Camarero S."/>
            <person name="Miyauchi S."/>
            <person name="Serrano A."/>
            <person name="Linde D."/>
            <person name="Babiker R."/>
            <person name="Drula E."/>
            <person name="Ayuso-Fernandez I."/>
            <person name="Pacheco R."/>
            <person name="Padilla G."/>
            <person name="Ferreira P."/>
            <person name="Barriuso J."/>
            <person name="Kellner H."/>
            <person name="Castanera R."/>
            <person name="Alfaro M."/>
            <person name="Ramirez L."/>
            <person name="Pisabarro A.G."/>
            <person name="Kuo A."/>
            <person name="Tritt A."/>
            <person name="Lipzen A."/>
            <person name="He G."/>
            <person name="Yan M."/>
            <person name="Ng V."/>
            <person name="Cullen D."/>
            <person name="Martin F."/>
            <person name="Rosso M.-N."/>
            <person name="Henrissat B."/>
            <person name="Hibbett D."/>
            <person name="Martinez A.T."/>
            <person name="Grigoriev I.V."/>
        </authorList>
    </citation>
    <scope>NUCLEOTIDE SEQUENCE</scope>
    <source>
        <strain evidence="4">AH 40177</strain>
    </source>
</reference>
<evidence type="ECO:0000256" key="2">
    <source>
        <dbReference type="SAM" id="MobiDB-lite"/>
    </source>
</evidence>
<accession>A0A9P5PYF5</accession>
<feature type="region of interest" description="Disordered" evidence="2">
    <location>
        <begin position="108"/>
        <end position="129"/>
    </location>
</feature>
<sequence length="644" mass="72094">MSTDRIPPNLSYLTIYNPTLRPSISIPDDEDAEEQAQILFYTSKERAVSRDRMLRQVGLAKALVNFSEMFNSDEGCENIHSQTRRMVMVFPEPDFCIHAGVELAKTSRATSSSKSKGKEKGEKGVKGILKGKDKEVSHPSYDYSDASVIDQALRADILRGYEQFKLAHGSFTSILSTIGQQALELQLERFFTVWAWSWNLEDSLDFARHLGIPLHPMHRNILPLLDTLSTDIPDAIPIAVISSHVIPSSRFSENGLPVSLTRYLLKLIPPSPASLPSSPPIPSTTLDGTLRPKRPPDPASNQAEKKIPADDPSRSNFMGMNMDVRRWSWLNFGKNGKPVDGTKETEAKEPDETQTDTKTNAERSSVSDREAAHAQFKNPDADINQSALDDAMASEHVIPDESPSSEVRPEPEKGYFTTSELDNVSIVSGVDIDLDIPSSSPEMRSRSSSPAPLRDFMTSTVYLAEETSPLDTRKRKIHYLTKRSFLIALIGLNENDEKFNSDVLRQFSRKRLVLFHGETLIDVYTFLSSTETIPSLTKILQPKDRHIFARDQAPFSVHSDSEHFASTSIHLFNAQALLQSDRGIQEVFSRGQSPQHWHIGRNVGQGTFNSGEMYMEVFRKETSLSDVDNVLTGAIRRMEEDVMP</sequence>
<evidence type="ECO:0000259" key="3">
    <source>
        <dbReference type="Pfam" id="PF19031"/>
    </source>
</evidence>
<evidence type="ECO:0000313" key="5">
    <source>
        <dbReference type="Proteomes" id="UP000772434"/>
    </source>
</evidence>
<organism evidence="4 5">
    <name type="scientific">Rhodocollybia butyracea</name>
    <dbReference type="NCBI Taxonomy" id="206335"/>
    <lineage>
        <taxon>Eukaryota</taxon>
        <taxon>Fungi</taxon>
        <taxon>Dikarya</taxon>
        <taxon>Basidiomycota</taxon>
        <taxon>Agaricomycotina</taxon>
        <taxon>Agaricomycetes</taxon>
        <taxon>Agaricomycetidae</taxon>
        <taxon>Agaricales</taxon>
        <taxon>Marasmiineae</taxon>
        <taxon>Omphalotaceae</taxon>
        <taxon>Rhodocollybia</taxon>
    </lineage>
</organism>
<evidence type="ECO:0000313" key="4">
    <source>
        <dbReference type="EMBL" id="KAF9071559.1"/>
    </source>
</evidence>
<comment type="similarity">
    <text evidence="1">Belongs to the CCZ1 family.</text>
</comment>
<dbReference type="GO" id="GO:0035658">
    <property type="term" value="C:Mon1-Ccz1 complex"/>
    <property type="evidence" value="ECO:0007669"/>
    <property type="project" value="InterPro"/>
</dbReference>
<dbReference type="InterPro" id="IPR013176">
    <property type="entry name" value="Ccz1"/>
</dbReference>
<dbReference type="GO" id="GO:0016192">
    <property type="term" value="P:vesicle-mediated transport"/>
    <property type="evidence" value="ECO:0007669"/>
    <property type="project" value="InterPro"/>
</dbReference>